<accession>A0AAP6XPY6</accession>
<gene>
    <name evidence="1" type="ORF">HC138_09925</name>
</gene>
<dbReference type="Proteomes" id="UP000591626">
    <property type="component" value="Unassembled WGS sequence"/>
</dbReference>
<sequence length="64" mass="6819">MAIMGLSSLLTYNIHHGAQDFRNALGNGAADAWLPASWQASLNDLSHSVVALWDSVINAISIIV</sequence>
<dbReference type="EMBL" id="JAAUVV010000022">
    <property type="protein sequence ID" value="NJJ04662.1"/>
    <property type="molecule type" value="Genomic_DNA"/>
</dbReference>
<dbReference type="AlphaFoldDB" id="A0AAP6XPY6"/>
<reference evidence="1 2" key="1">
    <citation type="submission" date="2020-03" db="EMBL/GenBank/DDBJ databases">
        <title>Draft genome sequences of bacterial isolates from the female urobiome.</title>
        <authorList>
            <person name="Miller-Ensminger T."/>
            <person name="Wolfe A.J."/>
            <person name="Putonti C."/>
        </authorList>
    </citation>
    <scope>NUCLEOTIDE SEQUENCE [LARGE SCALE GENOMIC DNA]</scope>
    <source>
        <strain evidence="1 2">UMB8490</strain>
    </source>
</reference>
<comment type="caution">
    <text evidence="1">The sequence shown here is derived from an EMBL/GenBank/DDBJ whole genome shotgun (WGS) entry which is preliminary data.</text>
</comment>
<dbReference type="RefSeq" id="WP_070421253.1">
    <property type="nucleotide sequence ID" value="NZ_JAAUVV010000022.1"/>
</dbReference>
<name>A0AAP6XPY6_9CORY</name>
<evidence type="ECO:0000313" key="1">
    <source>
        <dbReference type="EMBL" id="NJJ04662.1"/>
    </source>
</evidence>
<organism evidence="1 2">
    <name type="scientific">Corynebacterium coyleae</name>
    <dbReference type="NCBI Taxonomy" id="53374"/>
    <lineage>
        <taxon>Bacteria</taxon>
        <taxon>Bacillati</taxon>
        <taxon>Actinomycetota</taxon>
        <taxon>Actinomycetes</taxon>
        <taxon>Mycobacteriales</taxon>
        <taxon>Corynebacteriaceae</taxon>
        <taxon>Corynebacterium</taxon>
    </lineage>
</organism>
<evidence type="ECO:0000313" key="2">
    <source>
        <dbReference type="Proteomes" id="UP000591626"/>
    </source>
</evidence>
<proteinExistence type="predicted"/>
<protein>
    <submittedName>
        <fullName evidence="1">Uncharacterized protein</fullName>
    </submittedName>
</protein>